<feature type="transmembrane region" description="Helical" evidence="1">
    <location>
        <begin position="140"/>
        <end position="159"/>
    </location>
</feature>
<dbReference type="Proteomes" id="UP000666369">
    <property type="component" value="Unassembled WGS sequence"/>
</dbReference>
<name>A0ABX0FTV3_9BURK</name>
<keyword evidence="1" id="KW-1133">Transmembrane helix</keyword>
<evidence type="ECO:0000259" key="2">
    <source>
        <dbReference type="Pfam" id="PF01757"/>
    </source>
</evidence>
<proteinExistence type="predicted"/>
<sequence>MNKEFSIYLDLTRFVAALLVVIYHSNVRLIIADKLPLSTHGHAAVIVFFVLSGYVISHMTTTRETTPITYWASRLSRFYSLTIPTVLLCPLLDTCGESLAPQFYADRTTHGLAWLRIITSLTYLNEIWTVSIMSFSNVPYWSLCYEMWYYVLFAITTFMRGKARLALGISVAALLGPKIMLLAPIWLLGVVLHRHPTLARLPQWLGWALFLASWPLYGLFQRYGMTEYGSQLLLRLIGEQWHQQMTFSKFLLTDYLLALIIAANFIGFRTVAHRFAALLRPSENIVRWLAGYTFSLYILHQPLLQFYAAVFDGDPRGRLFYAQVMLATLLNSVIIGHFTEHKRHHLRRLLTTLMQTRTPLRTGSPT</sequence>
<dbReference type="InterPro" id="IPR050879">
    <property type="entry name" value="Acyltransferase_3"/>
</dbReference>
<evidence type="ECO:0000256" key="1">
    <source>
        <dbReference type="SAM" id="Phobius"/>
    </source>
</evidence>
<accession>A0ABX0FTV3</accession>
<feature type="domain" description="Acyltransferase 3" evidence="2">
    <location>
        <begin position="7"/>
        <end position="336"/>
    </location>
</feature>
<evidence type="ECO:0000313" key="3">
    <source>
        <dbReference type="EMBL" id="NGZ88120.1"/>
    </source>
</evidence>
<comment type="caution">
    <text evidence="3">The sequence shown here is derived from an EMBL/GenBank/DDBJ whole genome shotgun (WGS) entry which is preliminary data.</text>
</comment>
<keyword evidence="1" id="KW-0812">Transmembrane</keyword>
<keyword evidence="3" id="KW-0808">Transferase</keyword>
<dbReference type="InterPro" id="IPR002656">
    <property type="entry name" value="Acyl_transf_3_dom"/>
</dbReference>
<reference evidence="3 4" key="1">
    <citation type="submission" date="2020-01" db="EMBL/GenBank/DDBJ databases">
        <authorList>
            <person name="Lee S.D."/>
        </authorList>
    </citation>
    <scope>NUCLEOTIDE SEQUENCE [LARGE SCALE GENOMIC DNA]</scope>
    <source>
        <strain evidence="3 4">SAP-35</strain>
    </source>
</reference>
<feature type="transmembrane region" description="Helical" evidence="1">
    <location>
        <begin position="255"/>
        <end position="272"/>
    </location>
</feature>
<reference evidence="4" key="2">
    <citation type="submission" date="2023-07" db="EMBL/GenBank/DDBJ databases">
        <title>Duganella aceri sp. nov., isolated from tree sap.</title>
        <authorList>
            <person name="Kim I.S."/>
        </authorList>
    </citation>
    <scope>NUCLEOTIDE SEQUENCE [LARGE SCALE GENOMIC DNA]</scope>
    <source>
        <strain evidence="4">SAP-35</strain>
    </source>
</reference>
<feature type="transmembrane region" description="Helical" evidence="1">
    <location>
        <begin position="37"/>
        <end position="57"/>
    </location>
</feature>
<keyword evidence="4" id="KW-1185">Reference proteome</keyword>
<feature type="transmembrane region" description="Helical" evidence="1">
    <location>
        <begin position="165"/>
        <end position="192"/>
    </location>
</feature>
<protein>
    <submittedName>
        <fullName evidence="3">Acyltransferase</fullName>
    </submittedName>
</protein>
<dbReference type="PANTHER" id="PTHR23028:SF53">
    <property type="entry name" value="ACYL_TRANSF_3 DOMAIN-CONTAINING PROTEIN"/>
    <property type="match status" value="1"/>
</dbReference>
<feature type="transmembrane region" description="Helical" evidence="1">
    <location>
        <begin position="204"/>
        <end position="220"/>
    </location>
</feature>
<dbReference type="Pfam" id="PF01757">
    <property type="entry name" value="Acyl_transf_3"/>
    <property type="match status" value="1"/>
</dbReference>
<dbReference type="PANTHER" id="PTHR23028">
    <property type="entry name" value="ACETYLTRANSFERASE"/>
    <property type="match status" value="1"/>
</dbReference>
<dbReference type="GO" id="GO:0016746">
    <property type="term" value="F:acyltransferase activity"/>
    <property type="evidence" value="ECO:0007669"/>
    <property type="project" value="UniProtKB-KW"/>
</dbReference>
<organism evidence="3 4">
    <name type="scientific">Duganella aceris</name>
    <dbReference type="NCBI Taxonomy" id="2703883"/>
    <lineage>
        <taxon>Bacteria</taxon>
        <taxon>Pseudomonadati</taxon>
        <taxon>Pseudomonadota</taxon>
        <taxon>Betaproteobacteria</taxon>
        <taxon>Burkholderiales</taxon>
        <taxon>Oxalobacteraceae</taxon>
        <taxon>Telluria group</taxon>
        <taxon>Duganella</taxon>
    </lineage>
</organism>
<keyword evidence="1" id="KW-0472">Membrane</keyword>
<feature type="transmembrane region" description="Helical" evidence="1">
    <location>
        <begin position="7"/>
        <end position="25"/>
    </location>
</feature>
<evidence type="ECO:0000313" key="4">
    <source>
        <dbReference type="Proteomes" id="UP000666369"/>
    </source>
</evidence>
<dbReference type="RefSeq" id="WP_166108235.1">
    <property type="nucleotide sequence ID" value="NZ_JAADJT010000017.1"/>
</dbReference>
<feature type="transmembrane region" description="Helical" evidence="1">
    <location>
        <begin position="284"/>
        <end position="300"/>
    </location>
</feature>
<gene>
    <name evidence="3" type="ORF">GW587_28170</name>
</gene>
<keyword evidence="3" id="KW-0012">Acyltransferase</keyword>
<feature type="transmembrane region" description="Helical" evidence="1">
    <location>
        <begin position="320"/>
        <end position="339"/>
    </location>
</feature>
<dbReference type="EMBL" id="JAADJT010000017">
    <property type="protein sequence ID" value="NGZ88120.1"/>
    <property type="molecule type" value="Genomic_DNA"/>
</dbReference>